<keyword evidence="2" id="KW-1185">Reference proteome</keyword>
<evidence type="ECO:0000313" key="2">
    <source>
        <dbReference type="Proteomes" id="UP000183832"/>
    </source>
</evidence>
<gene>
    <name evidence="1" type="ORF">CLUMA_CG019864</name>
</gene>
<dbReference type="AlphaFoldDB" id="A0A1J1J384"/>
<proteinExistence type="predicted"/>
<dbReference type="EMBL" id="CVRI01000067">
    <property type="protein sequence ID" value="CRL06893.1"/>
    <property type="molecule type" value="Genomic_DNA"/>
</dbReference>
<protein>
    <submittedName>
        <fullName evidence="1">CLUMA_CG019864, isoform A</fullName>
    </submittedName>
</protein>
<dbReference type="Proteomes" id="UP000183832">
    <property type="component" value="Unassembled WGS sequence"/>
</dbReference>
<reference evidence="1 2" key="1">
    <citation type="submission" date="2015-04" db="EMBL/GenBank/DDBJ databases">
        <authorList>
            <person name="Syromyatnikov M.Y."/>
            <person name="Popov V.N."/>
        </authorList>
    </citation>
    <scope>NUCLEOTIDE SEQUENCE [LARGE SCALE GENOMIC DNA]</scope>
</reference>
<sequence>MKGQIILNVPLNSFMLLRRMRVKKRALCLNCLIFLFCFVSVTDFCFGKLYLAPLFGFMISSDTFCYGAKYSRALLQYST</sequence>
<organism evidence="1 2">
    <name type="scientific">Clunio marinus</name>
    <dbReference type="NCBI Taxonomy" id="568069"/>
    <lineage>
        <taxon>Eukaryota</taxon>
        <taxon>Metazoa</taxon>
        <taxon>Ecdysozoa</taxon>
        <taxon>Arthropoda</taxon>
        <taxon>Hexapoda</taxon>
        <taxon>Insecta</taxon>
        <taxon>Pterygota</taxon>
        <taxon>Neoptera</taxon>
        <taxon>Endopterygota</taxon>
        <taxon>Diptera</taxon>
        <taxon>Nematocera</taxon>
        <taxon>Chironomoidea</taxon>
        <taxon>Chironomidae</taxon>
        <taxon>Clunio</taxon>
    </lineage>
</organism>
<accession>A0A1J1J384</accession>
<name>A0A1J1J384_9DIPT</name>
<evidence type="ECO:0000313" key="1">
    <source>
        <dbReference type="EMBL" id="CRL06893.1"/>
    </source>
</evidence>